<dbReference type="WBParaSite" id="nRc.2.0.1.t31968-RA">
    <property type="protein sequence ID" value="nRc.2.0.1.t31968-RA"/>
    <property type="gene ID" value="nRc.2.0.1.g31968"/>
</dbReference>
<keyword evidence="2" id="KW-1185">Reference proteome</keyword>
<name>A0A915K2C5_ROMCU</name>
<dbReference type="Gene3D" id="3.30.70.270">
    <property type="match status" value="1"/>
</dbReference>
<dbReference type="SUPFAM" id="SSF56672">
    <property type="entry name" value="DNA/RNA polymerases"/>
    <property type="match status" value="1"/>
</dbReference>
<protein>
    <submittedName>
        <fullName evidence="3">Reverse transcriptase/retrotransposon-derived protein RNase H-like domain-containing protein</fullName>
    </submittedName>
</protein>
<proteinExistence type="predicted"/>
<sequence>MQLQGATTFIKLDLLKGYVGEFLLHLADHAEPLQHLTCTSEQTKSKWSDEYTMALNKLISLLTNNLQLLIFDPNHHTILATDMSNIGLGACLSQIA</sequence>
<evidence type="ECO:0000313" key="3">
    <source>
        <dbReference type="WBParaSite" id="nRc.2.0.1.t31968-RA"/>
    </source>
</evidence>
<dbReference type="InterPro" id="IPR041577">
    <property type="entry name" value="RT_RNaseH_2"/>
</dbReference>
<dbReference type="InterPro" id="IPR043128">
    <property type="entry name" value="Rev_trsase/Diguanyl_cyclase"/>
</dbReference>
<feature type="domain" description="Reverse transcriptase/retrotransposon-derived protein RNase H-like" evidence="1">
    <location>
        <begin position="47"/>
        <end position="95"/>
    </location>
</feature>
<dbReference type="InterPro" id="IPR043502">
    <property type="entry name" value="DNA/RNA_pol_sf"/>
</dbReference>
<evidence type="ECO:0000259" key="1">
    <source>
        <dbReference type="Pfam" id="PF17919"/>
    </source>
</evidence>
<accession>A0A915K2C5</accession>
<evidence type="ECO:0000313" key="2">
    <source>
        <dbReference type="Proteomes" id="UP000887565"/>
    </source>
</evidence>
<dbReference type="Proteomes" id="UP000887565">
    <property type="component" value="Unplaced"/>
</dbReference>
<reference evidence="3" key="1">
    <citation type="submission" date="2022-11" db="UniProtKB">
        <authorList>
            <consortium name="WormBaseParasite"/>
        </authorList>
    </citation>
    <scope>IDENTIFICATION</scope>
</reference>
<dbReference type="AlphaFoldDB" id="A0A915K2C5"/>
<organism evidence="2 3">
    <name type="scientific">Romanomermis culicivorax</name>
    <name type="common">Nematode worm</name>
    <dbReference type="NCBI Taxonomy" id="13658"/>
    <lineage>
        <taxon>Eukaryota</taxon>
        <taxon>Metazoa</taxon>
        <taxon>Ecdysozoa</taxon>
        <taxon>Nematoda</taxon>
        <taxon>Enoplea</taxon>
        <taxon>Dorylaimia</taxon>
        <taxon>Mermithida</taxon>
        <taxon>Mermithoidea</taxon>
        <taxon>Mermithidae</taxon>
        <taxon>Romanomermis</taxon>
    </lineage>
</organism>
<dbReference type="Pfam" id="PF17919">
    <property type="entry name" value="RT_RNaseH_2"/>
    <property type="match status" value="1"/>
</dbReference>